<dbReference type="InterPro" id="IPR036719">
    <property type="entry name" value="Neuro-gated_channel_TM_sf"/>
</dbReference>
<feature type="signal peptide" evidence="5">
    <location>
        <begin position="1"/>
        <end position="28"/>
    </location>
</feature>
<dbReference type="GO" id="GO:0005230">
    <property type="term" value="F:extracellular ligand-gated monoatomic ion channel activity"/>
    <property type="evidence" value="ECO:0007669"/>
    <property type="project" value="InterPro"/>
</dbReference>
<dbReference type="SUPFAM" id="SSF90112">
    <property type="entry name" value="Neurotransmitter-gated ion-channel transmembrane pore"/>
    <property type="match status" value="1"/>
</dbReference>
<dbReference type="FunFam" id="2.70.170.10:FF:000028">
    <property type="entry name" value="AcetylCholine Receptor"/>
    <property type="match status" value="1"/>
</dbReference>
<dbReference type="Proteomes" id="UP001374579">
    <property type="component" value="Unassembled WGS sequence"/>
</dbReference>
<keyword evidence="5" id="KW-0406">Ion transport</keyword>
<keyword evidence="2 5" id="KW-0812">Transmembrane</keyword>
<evidence type="ECO:0000256" key="4">
    <source>
        <dbReference type="ARBA" id="ARBA00023136"/>
    </source>
</evidence>
<evidence type="ECO:0000313" key="9">
    <source>
        <dbReference type="Proteomes" id="UP001374579"/>
    </source>
</evidence>
<dbReference type="AlphaFoldDB" id="A0AAN9GB76"/>
<feature type="domain" description="Neurotransmitter-gated ion-channel transmembrane" evidence="7">
    <location>
        <begin position="270"/>
        <end position="485"/>
    </location>
</feature>
<comment type="caution">
    <text evidence="8">The sequence shown here is derived from an EMBL/GenBank/DDBJ whole genome shotgun (WGS) entry which is preliminary data.</text>
</comment>
<evidence type="ECO:0000256" key="2">
    <source>
        <dbReference type="ARBA" id="ARBA00022692"/>
    </source>
</evidence>
<evidence type="ECO:0000259" key="7">
    <source>
        <dbReference type="Pfam" id="PF02932"/>
    </source>
</evidence>
<organism evidence="8 9">
    <name type="scientific">Littorina saxatilis</name>
    <dbReference type="NCBI Taxonomy" id="31220"/>
    <lineage>
        <taxon>Eukaryota</taxon>
        <taxon>Metazoa</taxon>
        <taxon>Spiralia</taxon>
        <taxon>Lophotrochozoa</taxon>
        <taxon>Mollusca</taxon>
        <taxon>Gastropoda</taxon>
        <taxon>Caenogastropoda</taxon>
        <taxon>Littorinimorpha</taxon>
        <taxon>Littorinoidea</taxon>
        <taxon>Littorinidae</taxon>
        <taxon>Littorina</taxon>
    </lineage>
</organism>
<reference evidence="8 9" key="1">
    <citation type="submission" date="2024-02" db="EMBL/GenBank/DDBJ databases">
        <title>Chromosome-scale genome assembly of the rough periwinkle Littorina saxatilis.</title>
        <authorList>
            <person name="De Jode A."/>
            <person name="Faria R."/>
            <person name="Formenti G."/>
            <person name="Sims Y."/>
            <person name="Smith T.P."/>
            <person name="Tracey A."/>
            <person name="Wood J.M.D."/>
            <person name="Zagrodzka Z.B."/>
            <person name="Johannesson K."/>
            <person name="Butlin R.K."/>
            <person name="Leder E.H."/>
        </authorList>
    </citation>
    <scope>NUCLEOTIDE SEQUENCE [LARGE SCALE GENOMIC DNA]</scope>
    <source>
        <strain evidence="8">Snail1</strain>
        <tissue evidence="8">Muscle</tissue>
    </source>
</reference>
<gene>
    <name evidence="8" type="ORF">V1264_020268</name>
</gene>
<dbReference type="CDD" id="cd19051">
    <property type="entry name" value="LGIC_TM_cation"/>
    <property type="match status" value="1"/>
</dbReference>
<dbReference type="CDD" id="cd18989">
    <property type="entry name" value="LGIC_ECD_cation"/>
    <property type="match status" value="1"/>
</dbReference>
<dbReference type="PANTHER" id="PTHR18945">
    <property type="entry name" value="NEUROTRANSMITTER GATED ION CHANNEL"/>
    <property type="match status" value="1"/>
</dbReference>
<dbReference type="PRINTS" id="PR00252">
    <property type="entry name" value="NRIONCHANNEL"/>
</dbReference>
<protein>
    <submittedName>
        <fullName evidence="8">Uncharacterized protein</fullName>
    </submittedName>
</protein>
<keyword evidence="5" id="KW-0732">Signal</keyword>
<dbReference type="Pfam" id="PF02931">
    <property type="entry name" value="Neur_chan_LBD"/>
    <property type="match status" value="1"/>
</dbReference>
<keyword evidence="3 5" id="KW-1133">Transmembrane helix</keyword>
<dbReference type="Gene3D" id="2.70.170.10">
    <property type="entry name" value="Neurotransmitter-gated ion-channel ligand-binding domain"/>
    <property type="match status" value="1"/>
</dbReference>
<accession>A0AAN9GB76</accession>
<evidence type="ECO:0000256" key="5">
    <source>
        <dbReference type="RuleBase" id="RU000687"/>
    </source>
</evidence>
<dbReference type="SUPFAM" id="SSF63712">
    <property type="entry name" value="Nicotinic receptor ligand binding domain-like"/>
    <property type="match status" value="1"/>
</dbReference>
<feature type="transmembrane region" description="Helical" evidence="5">
    <location>
        <begin position="470"/>
        <end position="492"/>
    </location>
</feature>
<dbReference type="InterPro" id="IPR006202">
    <property type="entry name" value="Neur_chan_lig-bd"/>
</dbReference>
<feature type="transmembrane region" description="Helical" evidence="5">
    <location>
        <begin position="329"/>
        <end position="351"/>
    </location>
</feature>
<dbReference type="Pfam" id="PF02932">
    <property type="entry name" value="Neur_chan_memb"/>
    <property type="match status" value="1"/>
</dbReference>
<name>A0AAN9GB76_9CAEN</name>
<dbReference type="InterPro" id="IPR006201">
    <property type="entry name" value="Neur_channel"/>
</dbReference>
<dbReference type="Gene3D" id="1.20.58.390">
    <property type="entry name" value="Neurotransmitter-gated ion-channel transmembrane domain"/>
    <property type="match status" value="1"/>
</dbReference>
<dbReference type="GO" id="GO:0016020">
    <property type="term" value="C:membrane"/>
    <property type="evidence" value="ECO:0007669"/>
    <property type="project" value="UniProtKB-SubCell"/>
</dbReference>
<dbReference type="EMBL" id="JBAMIC010000010">
    <property type="protein sequence ID" value="KAK7101971.1"/>
    <property type="molecule type" value="Genomic_DNA"/>
</dbReference>
<evidence type="ECO:0000259" key="6">
    <source>
        <dbReference type="Pfam" id="PF02931"/>
    </source>
</evidence>
<comment type="similarity">
    <text evidence="5">Belongs to the ligand-gated ion channel (TC 1.A.9) family.</text>
</comment>
<dbReference type="InterPro" id="IPR038050">
    <property type="entry name" value="Neuro_actylchol_rec"/>
</dbReference>
<keyword evidence="4 5" id="KW-0472">Membrane</keyword>
<sequence>MNLITNKATVVFFSQFFTLAVISRRTTSATFVDATNTNRSQLRHQTASDDDIRDSNYYRLEEALQKNYKPHVRPVRSHRTATNVSLYIQVVAVHEVNEAYQTLRHSSWLSMTWIDEFLTWDPDDYDGLDAIELPERMIWTPTVSIGNSAVGEVFLQDSHAMFAIVSWDGRVTWVPIGVKETLCSLDITYYPFDSQTCTMVLGMWTSSEAEVFLTVLSTQLDPAYYVENSEWRLTSVTEKSHPFMFHDRPYSKYHVSFHLERRRLFHTLTLVVPNVLLALLAGFVFLLPQECGEKMSFSMSLLLAFAVNLSVLVTAMPRSSLQVSLLMTYLTSLSVTTALSVVATVCLLKLYHKVGVMGPKVTAFTFWMRRLCGVSQPNDVTLDTDDAQNHCNDHKLRHECQTSSILSPNGTQENDILSSEWMSPDVNVAIVNNGKSQTNNHMLRDKLLSGEPERKAFLTWKDLAITLDYICFRVFVVVIVGMTSALVVALFVGK</sequence>
<feature type="transmembrane region" description="Helical" evidence="5">
    <location>
        <begin position="264"/>
        <end position="287"/>
    </location>
</feature>
<feature type="domain" description="Neurotransmitter-gated ion-channel ligand-binding" evidence="6">
    <location>
        <begin position="59"/>
        <end position="262"/>
    </location>
</feature>
<proteinExistence type="inferred from homology"/>
<evidence type="ECO:0000313" key="8">
    <source>
        <dbReference type="EMBL" id="KAK7101971.1"/>
    </source>
</evidence>
<dbReference type="InterPro" id="IPR036734">
    <property type="entry name" value="Neur_chan_lig-bd_sf"/>
</dbReference>
<dbReference type="InterPro" id="IPR018000">
    <property type="entry name" value="Neurotransmitter_ion_chnl_CS"/>
</dbReference>
<feature type="chain" id="PRO_5042670278" evidence="5">
    <location>
        <begin position="29"/>
        <end position="494"/>
    </location>
</feature>
<evidence type="ECO:0000256" key="3">
    <source>
        <dbReference type="ARBA" id="ARBA00022989"/>
    </source>
</evidence>
<dbReference type="InterPro" id="IPR006029">
    <property type="entry name" value="Neurotrans-gated_channel_TM"/>
</dbReference>
<dbReference type="PROSITE" id="PS00236">
    <property type="entry name" value="NEUROTR_ION_CHANNEL"/>
    <property type="match status" value="1"/>
</dbReference>
<evidence type="ECO:0000256" key="1">
    <source>
        <dbReference type="ARBA" id="ARBA00004141"/>
    </source>
</evidence>
<keyword evidence="5" id="KW-0407">Ion channel</keyword>
<dbReference type="GO" id="GO:0004888">
    <property type="term" value="F:transmembrane signaling receptor activity"/>
    <property type="evidence" value="ECO:0007669"/>
    <property type="project" value="InterPro"/>
</dbReference>
<feature type="transmembrane region" description="Helical" evidence="5">
    <location>
        <begin position="299"/>
        <end position="317"/>
    </location>
</feature>
<keyword evidence="5" id="KW-0813">Transport</keyword>
<comment type="subcellular location">
    <subcellularLocation>
        <location evidence="1">Membrane</location>
        <topology evidence="1">Multi-pass membrane protein</topology>
    </subcellularLocation>
</comment>
<keyword evidence="9" id="KW-1185">Reference proteome</keyword>